<name>A0A7K8QV27_9PASS</name>
<dbReference type="AlphaFoldDB" id="A0A7K8QV27"/>
<keyword evidence="1" id="KW-0175">Coiled coil</keyword>
<organism evidence="2 3">
    <name type="scientific">Smithornis capensis</name>
    <dbReference type="NCBI Taxonomy" id="363769"/>
    <lineage>
        <taxon>Eukaryota</taxon>
        <taxon>Metazoa</taxon>
        <taxon>Chordata</taxon>
        <taxon>Craniata</taxon>
        <taxon>Vertebrata</taxon>
        <taxon>Euteleostomi</taxon>
        <taxon>Archelosauria</taxon>
        <taxon>Archosauria</taxon>
        <taxon>Dinosauria</taxon>
        <taxon>Saurischia</taxon>
        <taxon>Theropoda</taxon>
        <taxon>Coelurosauria</taxon>
        <taxon>Aves</taxon>
        <taxon>Neognathae</taxon>
        <taxon>Neoaves</taxon>
        <taxon>Telluraves</taxon>
        <taxon>Australaves</taxon>
        <taxon>Passeriformes</taxon>
        <taxon>Eurylaimidae</taxon>
        <taxon>Smithornis</taxon>
    </lineage>
</organism>
<reference evidence="2 3" key="1">
    <citation type="submission" date="2019-09" db="EMBL/GenBank/DDBJ databases">
        <title>Bird 10,000 Genomes (B10K) Project - Family phase.</title>
        <authorList>
            <person name="Zhang G."/>
        </authorList>
    </citation>
    <scope>NUCLEOTIDE SEQUENCE [LARGE SCALE GENOMIC DNA]</scope>
    <source>
        <strain evidence="2">B10K-CU-031-20</strain>
    </source>
</reference>
<sequence length="86" mass="10253">QMSHYEKEIMKLRLELERGEAVRRGLECELSAARTEARLQTYTTEEELCHAKTKLVEMQVLHDKHQYKVAEAEKILHSAQRKWEEE</sequence>
<dbReference type="Proteomes" id="UP000567624">
    <property type="component" value="Unassembled WGS sequence"/>
</dbReference>
<dbReference type="PANTHER" id="PTHR47899">
    <property type="entry name" value="COILED-COIL DOMAIN-CONTAINING PROTEIN 171"/>
    <property type="match status" value="1"/>
</dbReference>
<dbReference type="EMBL" id="VWYW01000383">
    <property type="protein sequence ID" value="NXF09471.1"/>
    <property type="molecule type" value="Genomic_DNA"/>
</dbReference>
<dbReference type="InterPro" id="IPR038820">
    <property type="entry name" value="CCDC171"/>
</dbReference>
<evidence type="ECO:0000256" key="1">
    <source>
        <dbReference type="SAM" id="Coils"/>
    </source>
</evidence>
<feature type="non-terminal residue" evidence="2">
    <location>
        <position position="1"/>
    </location>
</feature>
<proteinExistence type="predicted"/>
<dbReference type="PANTHER" id="PTHR47899:SF1">
    <property type="entry name" value="COILED-COIL DOMAIN-CONTAINING PROTEIN 171"/>
    <property type="match status" value="1"/>
</dbReference>
<evidence type="ECO:0000313" key="3">
    <source>
        <dbReference type="Proteomes" id="UP000567624"/>
    </source>
</evidence>
<feature type="non-terminal residue" evidence="2">
    <location>
        <position position="86"/>
    </location>
</feature>
<gene>
    <name evidence="2" type="primary">Ccdc171_0</name>
    <name evidence="2" type="ORF">SMICAP_R08677</name>
</gene>
<accession>A0A7K8QV27</accession>
<keyword evidence="3" id="KW-1185">Reference proteome</keyword>
<feature type="coiled-coil region" evidence="1">
    <location>
        <begin position="2"/>
        <end position="29"/>
    </location>
</feature>
<comment type="caution">
    <text evidence="2">The sequence shown here is derived from an EMBL/GenBank/DDBJ whole genome shotgun (WGS) entry which is preliminary data.</text>
</comment>
<protein>
    <submittedName>
        <fullName evidence="2">CC171 protein</fullName>
    </submittedName>
</protein>
<evidence type="ECO:0000313" key="2">
    <source>
        <dbReference type="EMBL" id="NXF09471.1"/>
    </source>
</evidence>